<dbReference type="PANTHER" id="PTHR21060:SF21">
    <property type="entry name" value="ACETATE KINASE"/>
    <property type="match status" value="1"/>
</dbReference>
<dbReference type="PROSITE" id="PS01076">
    <property type="entry name" value="ACETATE_KINASE_2"/>
    <property type="match status" value="1"/>
</dbReference>
<evidence type="ECO:0000256" key="3">
    <source>
        <dbReference type="ARBA" id="ARBA00022679"/>
    </source>
</evidence>
<comment type="caution">
    <text evidence="11">The sequence shown here is derived from an EMBL/GenBank/DDBJ whole genome shotgun (WGS) entry which is preliminary data.</text>
</comment>
<keyword evidence="3 9" id="KW-0808">Transferase</keyword>
<dbReference type="InterPro" id="IPR004372">
    <property type="entry name" value="Ac/propionate_kinase"/>
</dbReference>
<dbReference type="EC" id="2.7.2.1" evidence="9"/>
<feature type="binding site" evidence="9">
    <location>
        <position position="383"/>
    </location>
    <ligand>
        <name>Mg(2+)</name>
        <dbReference type="ChEBI" id="CHEBI:18420"/>
    </ligand>
</feature>
<dbReference type="AlphaFoldDB" id="A0A1W0CEH7"/>
<name>A0A1W0CEH7_9NEIS</name>
<dbReference type="GO" id="GO:0000287">
    <property type="term" value="F:magnesium ion binding"/>
    <property type="evidence" value="ECO:0007669"/>
    <property type="project" value="UniProtKB-UniRule"/>
</dbReference>
<feature type="binding site" evidence="9">
    <location>
        <position position="89"/>
    </location>
    <ligand>
        <name>substrate</name>
    </ligand>
</feature>
<evidence type="ECO:0000256" key="5">
    <source>
        <dbReference type="ARBA" id="ARBA00022741"/>
    </source>
</evidence>
<dbReference type="Pfam" id="PF00871">
    <property type="entry name" value="Acetate_kinase"/>
    <property type="match status" value="1"/>
</dbReference>
<keyword evidence="5 9" id="KW-0547">Nucleotide-binding</keyword>
<feature type="active site" description="Proton donor/acceptor" evidence="9">
    <location>
        <position position="146"/>
    </location>
</feature>
<evidence type="ECO:0000256" key="10">
    <source>
        <dbReference type="RuleBase" id="RU003835"/>
    </source>
</evidence>
<dbReference type="GO" id="GO:0008776">
    <property type="term" value="F:acetate kinase activity"/>
    <property type="evidence" value="ECO:0007669"/>
    <property type="project" value="UniProtKB-UniRule"/>
</dbReference>
<dbReference type="RefSeq" id="WP_081556791.1">
    <property type="nucleotide sequence ID" value="NZ_MUKV01000041.1"/>
</dbReference>
<evidence type="ECO:0000256" key="8">
    <source>
        <dbReference type="ARBA" id="ARBA00022842"/>
    </source>
</evidence>
<dbReference type="Gene3D" id="3.30.420.40">
    <property type="match status" value="2"/>
</dbReference>
<evidence type="ECO:0000256" key="2">
    <source>
        <dbReference type="ARBA" id="ARBA00022490"/>
    </source>
</evidence>
<evidence type="ECO:0000256" key="9">
    <source>
        <dbReference type="HAMAP-Rule" id="MF_00020"/>
    </source>
</evidence>
<dbReference type="InterPro" id="IPR000890">
    <property type="entry name" value="Aliphatic_acid_kin_short-chain"/>
</dbReference>
<evidence type="ECO:0000313" key="12">
    <source>
        <dbReference type="Proteomes" id="UP000192721"/>
    </source>
</evidence>
<dbReference type="GO" id="GO:0005829">
    <property type="term" value="C:cytosol"/>
    <property type="evidence" value="ECO:0007669"/>
    <property type="project" value="TreeGrafter"/>
</dbReference>
<feature type="site" description="Transition state stabilizer" evidence="9">
    <location>
        <position position="239"/>
    </location>
</feature>
<reference evidence="11 12" key="1">
    <citation type="submission" date="2017-02" db="EMBL/GenBank/DDBJ databases">
        <title>Chromobacterium haemolyticum H5244.</title>
        <authorList>
            <person name="Gulvik C.A."/>
        </authorList>
    </citation>
    <scope>NUCLEOTIDE SEQUENCE [LARGE SCALE GENOMIC DNA]</scope>
    <source>
        <strain evidence="11 12">H5244</strain>
    </source>
</reference>
<keyword evidence="7 9" id="KW-0067">ATP-binding</keyword>
<keyword evidence="2 9" id="KW-0963">Cytoplasm</keyword>
<keyword evidence="6 9" id="KW-0418">Kinase</keyword>
<sequence length="397" mass="42034">MTTSSEILVINCGSSSLKFALLPKGSSEPLLSGLAECLGLADSRIIFKTAEGKKTESLNGGSHAEAMEALTRFMGEHEWLDSVVAIGHRIVHGGERFQASALITDEVLAGIEECCALAPLHNPGHLVGIRAAQKAFPKLPQVVVFDTAFHQTMPKPAYMYAVPQRFYKEYGVRRYGMHGTSHRFIAGETVAELKLDPANHGILIAHLGNGASASAVKNGKCMDTTMGMTPLEGLIMGTRSGDIDPAAVTFIARKEGLDLDGIDNLLNKQSGLLGISGVSSDCRALEEAAAEGNVDAQLALDMFAHRLARLLGGLAISLDRIDALVFTGGIGENSSLLREKTLNHMKVLGFAVDAAANERAVRGNTGVISQPGTTTALVMATNEEWMIAKDTADLAGI</sequence>
<keyword evidence="4 9" id="KW-0479">Metal-binding</keyword>
<keyword evidence="8 9" id="KW-0460">Magnesium</keyword>
<dbReference type="NCBIfam" id="TIGR00016">
    <property type="entry name" value="ackA"/>
    <property type="match status" value="1"/>
</dbReference>
<feature type="site" description="Transition state stabilizer" evidence="9">
    <location>
        <position position="178"/>
    </location>
</feature>
<dbReference type="PIRSF" id="PIRSF000722">
    <property type="entry name" value="Acetate_prop_kin"/>
    <property type="match status" value="1"/>
</dbReference>
<dbReference type="UniPathway" id="UPA00340">
    <property type="reaction ID" value="UER00458"/>
</dbReference>
<comment type="cofactor">
    <cofactor evidence="9">
        <name>Mg(2+)</name>
        <dbReference type="ChEBI" id="CHEBI:18420"/>
    </cofactor>
    <cofactor evidence="9">
        <name>Mn(2+)</name>
        <dbReference type="ChEBI" id="CHEBI:29035"/>
    </cofactor>
    <text evidence="9">Mg(2+). Can also accept Mn(2+).</text>
</comment>
<feature type="binding site" evidence="9">
    <location>
        <begin position="281"/>
        <end position="283"/>
    </location>
    <ligand>
        <name>ATP</name>
        <dbReference type="ChEBI" id="CHEBI:30616"/>
    </ligand>
</feature>
<comment type="similarity">
    <text evidence="1 9 10">Belongs to the acetokinase family.</text>
</comment>
<accession>A0A1W0CEH7</accession>
<comment type="catalytic activity">
    <reaction evidence="9">
        <text>acetate + ATP = acetyl phosphate + ADP</text>
        <dbReference type="Rhea" id="RHEA:11352"/>
        <dbReference type="ChEBI" id="CHEBI:22191"/>
        <dbReference type="ChEBI" id="CHEBI:30089"/>
        <dbReference type="ChEBI" id="CHEBI:30616"/>
        <dbReference type="ChEBI" id="CHEBI:456216"/>
        <dbReference type="EC" id="2.7.2.1"/>
    </reaction>
</comment>
<dbReference type="GO" id="GO:0006085">
    <property type="term" value="P:acetyl-CoA biosynthetic process"/>
    <property type="evidence" value="ECO:0007669"/>
    <property type="project" value="UniProtKB-UniRule"/>
</dbReference>
<dbReference type="PRINTS" id="PR00471">
    <property type="entry name" value="ACETATEKNASE"/>
</dbReference>
<dbReference type="EMBL" id="MUKV01000041">
    <property type="protein sequence ID" value="OQS33103.1"/>
    <property type="molecule type" value="Genomic_DNA"/>
</dbReference>
<dbReference type="GO" id="GO:0006083">
    <property type="term" value="P:acetate metabolic process"/>
    <property type="evidence" value="ECO:0007669"/>
    <property type="project" value="TreeGrafter"/>
</dbReference>
<feature type="binding site" evidence="9">
    <location>
        <position position="11"/>
    </location>
    <ligand>
        <name>Mg(2+)</name>
        <dbReference type="ChEBI" id="CHEBI:18420"/>
    </ligand>
</feature>
<proteinExistence type="inferred from homology"/>
<protein>
    <recommendedName>
        <fullName evidence="9">Acetate kinase</fullName>
        <ecNumber evidence="9">2.7.2.1</ecNumber>
    </recommendedName>
    <alternativeName>
        <fullName evidence="9">Acetokinase</fullName>
    </alternativeName>
</protein>
<evidence type="ECO:0000256" key="4">
    <source>
        <dbReference type="ARBA" id="ARBA00022723"/>
    </source>
</evidence>
<dbReference type="InterPro" id="IPR043129">
    <property type="entry name" value="ATPase_NBD"/>
</dbReference>
<evidence type="ECO:0000256" key="1">
    <source>
        <dbReference type="ARBA" id="ARBA00008748"/>
    </source>
</evidence>
<comment type="function">
    <text evidence="9">Catalyzes the formation of acetyl phosphate from acetate and ATP. Can also catalyze the reverse reaction.</text>
</comment>
<dbReference type="PANTHER" id="PTHR21060">
    <property type="entry name" value="ACETATE KINASE"/>
    <property type="match status" value="1"/>
</dbReference>
<evidence type="ECO:0000313" key="11">
    <source>
        <dbReference type="EMBL" id="OQS33103.1"/>
    </source>
</evidence>
<dbReference type="InterPro" id="IPR023865">
    <property type="entry name" value="Aliphatic_acid_kinase_CS"/>
</dbReference>
<feature type="binding site" evidence="9">
    <location>
        <position position="18"/>
    </location>
    <ligand>
        <name>ATP</name>
        <dbReference type="ChEBI" id="CHEBI:30616"/>
    </ligand>
</feature>
<dbReference type="Proteomes" id="UP000192721">
    <property type="component" value="Unassembled WGS sequence"/>
</dbReference>
<evidence type="ECO:0000256" key="7">
    <source>
        <dbReference type="ARBA" id="ARBA00022840"/>
    </source>
</evidence>
<comment type="subcellular location">
    <subcellularLocation>
        <location evidence="9">Cytoplasm</location>
    </subcellularLocation>
</comment>
<comment type="subunit">
    <text evidence="9">Homodimer.</text>
</comment>
<dbReference type="PROSITE" id="PS01075">
    <property type="entry name" value="ACETATE_KINASE_1"/>
    <property type="match status" value="1"/>
</dbReference>
<evidence type="ECO:0000256" key="6">
    <source>
        <dbReference type="ARBA" id="ARBA00022777"/>
    </source>
</evidence>
<gene>
    <name evidence="9" type="primary">ackA</name>
    <name evidence="11" type="ORF">B0T45_20865</name>
</gene>
<organism evidence="11 12">
    <name type="scientific">Chromobacterium haemolyticum</name>
    <dbReference type="NCBI Taxonomy" id="394935"/>
    <lineage>
        <taxon>Bacteria</taxon>
        <taxon>Pseudomonadati</taxon>
        <taxon>Pseudomonadota</taxon>
        <taxon>Betaproteobacteria</taxon>
        <taxon>Neisseriales</taxon>
        <taxon>Chromobacteriaceae</taxon>
        <taxon>Chromobacterium</taxon>
    </lineage>
</organism>
<dbReference type="GO" id="GO:0005524">
    <property type="term" value="F:ATP binding"/>
    <property type="evidence" value="ECO:0007669"/>
    <property type="project" value="UniProtKB-KW"/>
</dbReference>
<feature type="binding site" evidence="9">
    <location>
        <begin position="206"/>
        <end position="210"/>
    </location>
    <ligand>
        <name>ATP</name>
        <dbReference type="ChEBI" id="CHEBI:30616"/>
    </ligand>
</feature>
<feature type="binding site" evidence="9">
    <location>
        <begin position="329"/>
        <end position="333"/>
    </location>
    <ligand>
        <name>ATP</name>
        <dbReference type="ChEBI" id="CHEBI:30616"/>
    </ligand>
</feature>
<comment type="pathway">
    <text evidence="9">Metabolic intermediate biosynthesis; acetyl-CoA biosynthesis; acetyl-CoA from acetate: step 1/2.</text>
</comment>
<dbReference type="CDD" id="cd24010">
    <property type="entry name" value="ASKHA_NBD_AcK_PK"/>
    <property type="match status" value="1"/>
</dbReference>
<dbReference type="SUPFAM" id="SSF53067">
    <property type="entry name" value="Actin-like ATPase domain"/>
    <property type="match status" value="2"/>
</dbReference>
<dbReference type="HAMAP" id="MF_00020">
    <property type="entry name" value="Acetate_kinase"/>
    <property type="match status" value="1"/>
</dbReference>